<organism evidence="1 2">
    <name type="scientific">Enterobacter phage Ec_L1</name>
    <dbReference type="NCBI Taxonomy" id="2070180"/>
    <lineage>
        <taxon>Viruses</taxon>
        <taxon>Duplodnaviria</taxon>
        <taxon>Heunggongvirae</taxon>
        <taxon>Uroviricota</taxon>
        <taxon>Caudoviricetes</taxon>
        <taxon>Drexlerviridae</taxon>
        <taxon>Eclunavirus</taxon>
        <taxon>Eclunavirus EcL1</taxon>
    </lineage>
</organism>
<dbReference type="OrthoDB" id="6323at10239"/>
<keyword evidence="1" id="KW-0808">Transferase</keyword>
<sequence>MKDVADKDTHDAFVTFEQLERENFITNALVPGCGHYSAVKPETYYRVSGHRYLGSKTPDIVRDLWATDREVIEYMEKRFGKYDLDAAASESNAVCEKFYDEKTDCLKRWWGKNKHVWLNPPYSHPDVFVKKAIEQMEHGNQIDMLLPGDNSTAWFAEARRNAAEIIWIEGDIEIVDGVEYARTGRLSFISALTGKPVDGNNKGSVIFIMRELEEGEEQKTHYIPITEICPGVSRKRAKKRSVK</sequence>
<gene>
    <name evidence="1" type="ORF">Ec03</name>
</gene>
<proteinExistence type="predicted"/>
<dbReference type="GO" id="GO:0003677">
    <property type="term" value="F:DNA binding"/>
    <property type="evidence" value="ECO:0007669"/>
    <property type="project" value="InterPro"/>
</dbReference>
<keyword evidence="2" id="KW-1185">Reference proteome</keyword>
<dbReference type="GO" id="GO:0032259">
    <property type="term" value="P:methylation"/>
    <property type="evidence" value="ECO:0007669"/>
    <property type="project" value="UniProtKB-KW"/>
</dbReference>
<evidence type="ECO:0000313" key="1">
    <source>
        <dbReference type="EMBL" id="AUV57117.1"/>
    </source>
</evidence>
<name>A0A2P0W9U4_9CAUD</name>
<protein>
    <submittedName>
        <fullName evidence="1">DNA adenine methyltransferase</fullName>
    </submittedName>
</protein>
<keyword evidence="1" id="KW-0489">Methyltransferase</keyword>
<evidence type="ECO:0000313" key="2">
    <source>
        <dbReference type="Proteomes" id="UP000241856"/>
    </source>
</evidence>
<dbReference type="InterPro" id="IPR008593">
    <property type="entry name" value="Dam_MeTrfase"/>
</dbReference>
<dbReference type="Proteomes" id="UP000241856">
    <property type="component" value="Segment"/>
</dbReference>
<dbReference type="NCBIfam" id="TIGR01712">
    <property type="entry name" value="phage_N6A_met"/>
    <property type="match status" value="1"/>
</dbReference>
<dbReference type="GO" id="GO:0009307">
    <property type="term" value="P:DNA restriction-modification system"/>
    <property type="evidence" value="ECO:0007669"/>
    <property type="project" value="InterPro"/>
</dbReference>
<dbReference type="GO" id="GO:0009007">
    <property type="term" value="F:site-specific DNA-methyltransferase (adenine-specific) activity"/>
    <property type="evidence" value="ECO:0007669"/>
    <property type="project" value="InterPro"/>
</dbReference>
<reference evidence="1 2" key="1">
    <citation type="submission" date="2017-12" db="EMBL/GenBank/DDBJ databases">
        <title>Genomic analysis of a novel phage Ec_L1 lytic to Enterobacter cloacae.</title>
        <authorList>
            <person name="Li Z."/>
            <person name="Ren H."/>
            <person name="Xu Y."/>
        </authorList>
    </citation>
    <scope>NUCLEOTIDE SEQUENCE [LARGE SCALE GENOMIC DNA]</scope>
</reference>
<dbReference type="Pfam" id="PF05869">
    <property type="entry name" value="Dam"/>
    <property type="match status" value="1"/>
</dbReference>
<accession>A0A2P0W9U4</accession>
<dbReference type="EMBL" id="MG732930">
    <property type="protein sequence ID" value="AUV57117.1"/>
    <property type="molecule type" value="Genomic_DNA"/>
</dbReference>